<dbReference type="PANTHER" id="PTHR43855:SF1">
    <property type="entry name" value="THIOSULFATE SULFURTRANSFERASE"/>
    <property type="match status" value="1"/>
</dbReference>
<evidence type="ECO:0000313" key="5">
    <source>
        <dbReference type="EMBL" id="APW58820.1"/>
    </source>
</evidence>
<keyword evidence="6" id="KW-1185">Reference proteome</keyword>
<dbReference type="CDD" id="cd01844">
    <property type="entry name" value="SGNH_hydrolase_like_6"/>
    <property type="match status" value="1"/>
</dbReference>
<evidence type="ECO:0000313" key="6">
    <source>
        <dbReference type="Proteomes" id="UP000186309"/>
    </source>
</evidence>
<feature type="compositionally biased region" description="Low complexity" evidence="2">
    <location>
        <begin position="600"/>
        <end position="630"/>
    </location>
</feature>
<feature type="chain" id="PRO_5013137949" evidence="3">
    <location>
        <begin position="22"/>
        <end position="665"/>
    </location>
</feature>
<dbReference type="Pfam" id="PF14607">
    <property type="entry name" value="GxDLY"/>
    <property type="match status" value="1"/>
</dbReference>
<dbReference type="CDD" id="cd01448">
    <property type="entry name" value="TST_Repeat_1"/>
    <property type="match status" value="1"/>
</dbReference>
<dbReference type="Gene3D" id="2.60.120.260">
    <property type="entry name" value="Galactose-binding domain-like"/>
    <property type="match status" value="1"/>
</dbReference>
<organism evidence="5 6">
    <name type="scientific">Paludisphaera borealis</name>
    <dbReference type="NCBI Taxonomy" id="1387353"/>
    <lineage>
        <taxon>Bacteria</taxon>
        <taxon>Pseudomonadati</taxon>
        <taxon>Planctomycetota</taxon>
        <taxon>Planctomycetia</taxon>
        <taxon>Isosphaerales</taxon>
        <taxon>Isosphaeraceae</taxon>
        <taxon>Paludisphaera</taxon>
    </lineage>
</organism>
<dbReference type="PROSITE" id="PS50206">
    <property type="entry name" value="RHODANESE_3"/>
    <property type="match status" value="2"/>
</dbReference>
<dbReference type="SUPFAM" id="SSF52266">
    <property type="entry name" value="SGNH hydrolase"/>
    <property type="match status" value="1"/>
</dbReference>
<dbReference type="Pfam" id="PF00581">
    <property type="entry name" value="Rhodanese"/>
    <property type="match status" value="2"/>
</dbReference>
<dbReference type="InterPro" id="IPR036514">
    <property type="entry name" value="SGNH_hydro_sf"/>
</dbReference>
<evidence type="ECO:0000259" key="4">
    <source>
        <dbReference type="PROSITE" id="PS50206"/>
    </source>
</evidence>
<dbReference type="STRING" id="1387353.BSF38_00224"/>
<dbReference type="Proteomes" id="UP000186309">
    <property type="component" value="Chromosome"/>
</dbReference>
<name>A0A1U7CIP8_9BACT</name>
<protein>
    <submittedName>
        <fullName evidence="5">Thiosulfate sulfurtransferase</fullName>
        <ecNumber evidence="5">2.8.1.1</ecNumber>
    </submittedName>
</protein>
<dbReference type="EC" id="2.8.1.1" evidence="5"/>
<sequence>MTHIRLHGLLVAVLLSGAAWAKADEKPIDWRDVRSLAFEGQGWKDVKAPFDRLPGKAEGVVRPPVWSNSRNSAGLCARFVTDATEIHARWTLTSDRLDMPHMPATGVSGLDLYARDDQGHWRWVAVGQPEAAKNTKVLAQGLKAGSREYLVYLPLYNGVSTVEIGVPRGSKLDPAGPREEGRRRPIVFYGTSITHGGCASRPGMVHTAIVGRRLDVPVINLGFSGSGTMDPSMTDLLAELDAAVYVIDCLPNMAADDVASRTEPLVKTLRKARPDTPILLVEDRSYTDSTFLDAHRQRNETSRAALKAAYERLRAEGIANLHYLEGESQVGDDGEGTVDGSHPTDLGFMRMADVFTPALAPLVKVADAAAPAEKGAWLIGFADLEKRLGEPDLRVLDARPRAAYDKGHIPGAVWVDAKAVAATSTKPGALSDRAAWERWIAPLGIGPKTKVLIYDANRQLDAARFWWLLRYLGVERVGLIDGNFPVWAKDGRPVTTAIPKVEPVPFPVVLRPDVLATRDQVLAALGSKSSTIIDARSEGEYNGTVKFSQRSGHVPTACSLEWEKFVDENGRFLDEPSLRAKLATAGVKPDDPVITHCQGAAARRSTPSSSSASASKPATTTSAGPTGATPPTLPSQPNPRNDGRRIRVVSNHHDAVGTPGLMKMS</sequence>
<dbReference type="SMART" id="SM00450">
    <property type="entry name" value="RHOD"/>
    <property type="match status" value="2"/>
</dbReference>
<dbReference type="InterPro" id="IPR032740">
    <property type="entry name" value="GxDLY"/>
</dbReference>
<dbReference type="RefSeq" id="WP_237170690.1">
    <property type="nucleotide sequence ID" value="NZ_CP019082.1"/>
</dbReference>
<evidence type="ECO:0000256" key="2">
    <source>
        <dbReference type="SAM" id="MobiDB-lite"/>
    </source>
</evidence>
<dbReference type="KEGG" id="pbor:BSF38_00224"/>
<dbReference type="InterPro" id="IPR001763">
    <property type="entry name" value="Rhodanese-like_dom"/>
</dbReference>
<dbReference type="InterPro" id="IPR001307">
    <property type="entry name" value="Thiosulphate_STrfase_CS"/>
</dbReference>
<dbReference type="PROSITE" id="PS00380">
    <property type="entry name" value="RHODANESE_1"/>
    <property type="match status" value="1"/>
</dbReference>
<keyword evidence="3" id="KW-0732">Signal</keyword>
<dbReference type="Gene3D" id="3.40.50.1110">
    <property type="entry name" value="SGNH hydrolase"/>
    <property type="match status" value="1"/>
</dbReference>
<gene>
    <name evidence="5" type="primary">rhdA</name>
    <name evidence="5" type="ORF">BSF38_00224</name>
</gene>
<feature type="region of interest" description="Disordered" evidence="2">
    <location>
        <begin position="598"/>
        <end position="644"/>
    </location>
</feature>
<dbReference type="PANTHER" id="PTHR43855">
    <property type="entry name" value="THIOSULFATE SULFURTRANSFERASE"/>
    <property type="match status" value="1"/>
</dbReference>
<keyword evidence="5" id="KW-0808">Transferase</keyword>
<dbReference type="InterPro" id="IPR036873">
    <property type="entry name" value="Rhodanese-like_dom_sf"/>
</dbReference>
<reference evidence="6" key="1">
    <citation type="submission" date="2016-12" db="EMBL/GenBank/DDBJ databases">
        <title>Comparative genomics of four Isosphaeraceae planctomycetes: a common pool of plasmids and glycoside hydrolase genes.</title>
        <authorList>
            <person name="Ivanova A."/>
        </authorList>
    </citation>
    <scope>NUCLEOTIDE SEQUENCE [LARGE SCALE GENOMIC DNA]</scope>
    <source>
        <strain evidence="6">PX4</strain>
    </source>
</reference>
<feature type="signal peptide" evidence="3">
    <location>
        <begin position="1"/>
        <end position="21"/>
    </location>
</feature>
<dbReference type="GO" id="GO:0004792">
    <property type="term" value="F:thiosulfate-cyanide sulfurtransferase activity"/>
    <property type="evidence" value="ECO:0007669"/>
    <property type="project" value="UniProtKB-EC"/>
</dbReference>
<dbReference type="GO" id="GO:0016788">
    <property type="term" value="F:hydrolase activity, acting on ester bonds"/>
    <property type="evidence" value="ECO:0007669"/>
    <property type="project" value="UniProtKB-ARBA"/>
</dbReference>
<keyword evidence="1" id="KW-0677">Repeat</keyword>
<accession>A0A1U7CIP8</accession>
<feature type="domain" description="Rhodanese" evidence="4">
    <location>
        <begin position="389"/>
        <end position="496"/>
    </location>
</feature>
<dbReference type="Pfam" id="PF14606">
    <property type="entry name" value="Lipase_GDSL_3"/>
    <property type="match status" value="1"/>
</dbReference>
<feature type="domain" description="Rhodanese" evidence="4">
    <location>
        <begin position="526"/>
        <end position="599"/>
    </location>
</feature>
<evidence type="ECO:0000256" key="3">
    <source>
        <dbReference type="SAM" id="SignalP"/>
    </source>
</evidence>
<dbReference type="InterPro" id="IPR051126">
    <property type="entry name" value="Thiosulfate_sulfurtransferase"/>
</dbReference>
<dbReference type="SUPFAM" id="SSF52821">
    <property type="entry name" value="Rhodanese/Cell cycle control phosphatase"/>
    <property type="match status" value="2"/>
</dbReference>
<dbReference type="EMBL" id="CP019082">
    <property type="protein sequence ID" value="APW58820.1"/>
    <property type="molecule type" value="Genomic_DNA"/>
</dbReference>
<dbReference type="Gene3D" id="3.40.250.10">
    <property type="entry name" value="Rhodanese-like domain"/>
    <property type="match status" value="2"/>
</dbReference>
<dbReference type="AlphaFoldDB" id="A0A1U7CIP8"/>
<proteinExistence type="predicted"/>
<evidence type="ECO:0000256" key="1">
    <source>
        <dbReference type="ARBA" id="ARBA00022737"/>
    </source>
</evidence>
<dbReference type="InterPro" id="IPR013830">
    <property type="entry name" value="SGNH_hydro"/>
</dbReference>